<comment type="subcellular location">
    <subcellularLocation>
        <location evidence="1">Cell membrane</location>
        <topology evidence="1">Multi-pass membrane protein</topology>
    </subcellularLocation>
</comment>
<dbReference type="PANTHER" id="PTHR43294">
    <property type="entry name" value="SODIUM/POTASSIUM-TRANSPORTING ATPASE SUBUNIT ALPHA"/>
    <property type="match status" value="1"/>
</dbReference>
<dbReference type="PRINTS" id="PR00121">
    <property type="entry name" value="NAKATPASE"/>
</dbReference>
<feature type="transmembrane region" description="Helical" evidence="11">
    <location>
        <begin position="323"/>
        <end position="347"/>
    </location>
</feature>
<name>A0A9W6X176_9STRA</name>
<dbReference type="InterPro" id="IPR059000">
    <property type="entry name" value="ATPase_P-type_domA"/>
</dbReference>
<comment type="caution">
    <text evidence="13">The sequence shown here is derived from an EMBL/GenBank/DDBJ whole genome shotgun (WGS) entry which is preliminary data.</text>
</comment>
<evidence type="ECO:0000256" key="3">
    <source>
        <dbReference type="ARBA" id="ARBA00022692"/>
    </source>
</evidence>
<keyword evidence="8" id="KW-0406">Ion transport</keyword>
<dbReference type="AlphaFoldDB" id="A0A9W6X176"/>
<dbReference type="SUPFAM" id="SSF56784">
    <property type="entry name" value="HAD-like"/>
    <property type="match status" value="1"/>
</dbReference>
<keyword evidence="4" id="KW-0547">Nucleotide-binding</keyword>
<dbReference type="Pfam" id="PF00122">
    <property type="entry name" value="E1-E2_ATPase"/>
    <property type="match status" value="1"/>
</dbReference>
<dbReference type="InterPro" id="IPR023298">
    <property type="entry name" value="ATPase_P-typ_TM_dom_sf"/>
</dbReference>
<keyword evidence="2" id="KW-1003">Cell membrane</keyword>
<feature type="transmembrane region" description="Helical" evidence="11">
    <location>
        <begin position="99"/>
        <end position="120"/>
    </location>
</feature>
<dbReference type="SFLD" id="SFLDF00027">
    <property type="entry name" value="p-type_atpase"/>
    <property type="match status" value="1"/>
</dbReference>
<evidence type="ECO:0000256" key="8">
    <source>
        <dbReference type="ARBA" id="ARBA00023065"/>
    </source>
</evidence>
<dbReference type="InterPro" id="IPR008250">
    <property type="entry name" value="ATPase_P-typ_transduc_dom_A_sf"/>
</dbReference>
<dbReference type="SUPFAM" id="SSF81660">
    <property type="entry name" value="Metal cation-transporting ATPase, ATP-binding domain N"/>
    <property type="match status" value="1"/>
</dbReference>
<keyword evidence="6" id="KW-1278">Translocase</keyword>
<dbReference type="GO" id="GO:1902600">
    <property type="term" value="P:proton transmembrane transport"/>
    <property type="evidence" value="ECO:0007669"/>
    <property type="project" value="TreeGrafter"/>
</dbReference>
<evidence type="ECO:0000256" key="5">
    <source>
        <dbReference type="ARBA" id="ARBA00022840"/>
    </source>
</evidence>
<dbReference type="GO" id="GO:0030007">
    <property type="term" value="P:intracellular potassium ion homeostasis"/>
    <property type="evidence" value="ECO:0007669"/>
    <property type="project" value="TreeGrafter"/>
</dbReference>
<dbReference type="Gene3D" id="3.40.1110.10">
    <property type="entry name" value="Calcium-transporting ATPase, cytoplasmic domain N"/>
    <property type="match status" value="1"/>
</dbReference>
<reference evidence="13" key="1">
    <citation type="submission" date="2023-04" db="EMBL/GenBank/DDBJ databases">
        <title>Phytophthora fragariaefolia NBRC 109709.</title>
        <authorList>
            <person name="Ichikawa N."/>
            <person name="Sato H."/>
            <person name="Tonouchi N."/>
        </authorList>
    </citation>
    <scope>NUCLEOTIDE SEQUENCE</scope>
    <source>
        <strain evidence="13">NBRC 109709</strain>
    </source>
</reference>
<dbReference type="Pfam" id="PF13246">
    <property type="entry name" value="Cation_ATPase"/>
    <property type="match status" value="1"/>
</dbReference>
<dbReference type="GO" id="GO:0006883">
    <property type="term" value="P:intracellular sodium ion homeostasis"/>
    <property type="evidence" value="ECO:0007669"/>
    <property type="project" value="TreeGrafter"/>
</dbReference>
<dbReference type="Gene3D" id="1.20.1110.10">
    <property type="entry name" value="Calcium-transporting ATPase, transmembrane domain"/>
    <property type="match status" value="1"/>
</dbReference>
<proteinExistence type="inferred from homology"/>
<dbReference type="Proteomes" id="UP001165121">
    <property type="component" value="Unassembled WGS sequence"/>
</dbReference>
<dbReference type="SUPFAM" id="SSF81653">
    <property type="entry name" value="Calcium ATPase, transduction domain A"/>
    <property type="match status" value="1"/>
</dbReference>
<dbReference type="Pfam" id="PF00689">
    <property type="entry name" value="Cation_ATPase_C"/>
    <property type="match status" value="1"/>
</dbReference>
<evidence type="ECO:0000256" key="6">
    <source>
        <dbReference type="ARBA" id="ARBA00022967"/>
    </source>
</evidence>
<accession>A0A9W6X176</accession>
<evidence type="ECO:0000256" key="7">
    <source>
        <dbReference type="ARBA" id="ARBA00022989"/>
    </source>
</evidence>
<evidence type="ECO:0000256" key="4">
    <source>
        <dbReference type="ARBA" id="ARBA00022741"/>
    </source>
</evidence>
<dbReference type="GO" id="GO:0005391">
    <property type="term" value="F:P-type sodium:potassium-exchanging transporter activity"/>
    <property type="evidence" value="ECO:0007669"/>
    <property type="project" value="TreeGrafter"/>
</dbReference>
<dbReference type="GO" id="GO:1990573">
    <property type="term" value="P:potassium ion import across plasma membrane"/>
    <property type="evidence" value="ECO:0007669"/>
    <property type="project" value="TreeGrafter"/>
</dbReference>
<dbReference type="GO" id="GO:0016887">
    <property type="term" value="F:ATP hydrolysis activity"/>
    <property type="evidence" value="ECO:0007669"/>
    <property type="project" value="InterPro"/>
</dbReference>
<dbReference type="EMBL" id="BSXT01000364">
    <property type="protein sequence ID" value="GMF25647.1"/>
    <property type="molecule type" value="Genomic_DNA"/>
</dbReference>
<dbReference type="FunFam" id="1.20.1110.10:FF:000095">
    <property type="entry name" value="Sodium/potassium-transporting ATPase subunit alpha-1"/>
    <property type="match status" value="1"/>
</dbReference>
<evidence type="ECO:0000256" key="1">
    <source>
        <dbReference type="ARBA" id="ARBA00004651"/>
    </source>
</evidence>
<dbReference type="NCBIfam" id="TIGR01494">
    <property type="entry name" value="ATPase_P-type"/>
    <property type="match status" value="2"/>
</dbReference>
<feature type="transmembrane region" description="Helical" evidence="11">
    <location>
        <begin position="1039"/>
        <end position="1056"/>
    </location>
</feature>
<feature type="domain" description="Cation-transporting P-type ATPase N-terminal" evidence="12">
    <location>
        <begin position="47"/>
        <end position="119"/>
    </location>
</feature>
<evidence type="ECO:0000259" key="12">
    <source>
        <dbReference type="SMART" id="SM00831"/>
    </source>
</evidence>
<keyword evidence="8" id="KW-0813">Transport</keyword>
<dbReference type="Gene3D" id="3.40.50.1000">
    <property type="entry name" value="HAD superfamily/HAD-like"/>
    <property type="match status" value="1"/>
</dbReference>
<dbReference type="InterPro" id="IPR023299">
    <property type="entry name" value="ATPase_P-typ_cyto_dom_N"/>
</dbReference>
<dbReference type="PROSITE" id="PS00154">
    <property type="entry name" value="ATPASE_E1_E2"/>
    <property type="match status" value="1"/>
</dbReference>
<keyword evidence="3 11" id="KW-0812">Transmembrane</keyword>
<dbReference type="Pfam" id="PF00690">
    <property type="entry name" value="Cation_ATPase_N"/>
    <property type="match status" value="1"/>
</dbReference>
<organism evidence="13 14">
    <name type="scientific">Phytophthora fragariaefolia</name>
    <dbReference type="NCBI Taxonomy" id="1490495"/>
    <lineage>
        <taxon>Eukaryota</taxon>
        <taxon>Sar</taxon>
        <taxon>Stramenopiles</taxon>
        <taxon>Oomycota</taxon>
        <taxon>Peronosporomycetes</taxon>
        <taxon>Peronosporales</taxon>
        <taxon>Peronosporaceae</taxon>
        <taxon>Phytophthora</taxon>
    </lineage>
</organism>
<keyword evidence="7 11" id="KW-1133">Transmembrane helix</keyword>
<keyword evidence="5" id="KW-0067">ATP-binding</keyword>
<feature type="transmembrane region" description="Helical" evidence="11">
    <location>
        <begin position="973"/>
        <end position="989"/>
    </location>
</feature>
<dbReference type="SFLD" id="SFLDG00002">
    <property type="entry name" value="C1.7:_P-type_atpase_like"/>
    <property type="match status" value="1"/>
</dbReference>
<dbReference type="InterPro" id="IPR023214">
    <property type="entry name" value="HAD_sf"/>
</dbReference>
<dbReference type="GO" id="GO:0005524">
    <property type="term" value="F:ATP binding"/>
    <property type="evidence" value="ECO:0007669"/>
    <property type="project" value="UniProtKB-KW"/>
</dbReference>
<dbReference type="InterPro" id="IPR018303">
    <property type="entry name" value="ATPase_P-typ_P_site"/>
</dbReference>
<dbReference type="InterPro" id="IPR001757">
    <property type="entry name" value="P_typ_ATPase"/>
</dbReference>
<dbReference type="SFLD" id="SFLDS00003">
    <property type="entry name" value="Haloacid_Dehalogenase"/>
    <property type="match status" value="1"/>
</dbReference>
<evidence type="ECO:0000256" key="10">
    <source>
        <dbReference type="ARBA" id="ARBA00038148"/>
    </source>
</evidence>
<evidence type="ECO:0000313" key="13">
    <source>
        <dbReference type="EMBL" id="GMF25647.1"/>
    </source>
</evidence>
<dbReference type="InterPro" id="IPR036412">
    <property type="entry name" value="HAD-like_sf"/>
</dbReference>
<dbReference type="InterPro" id="IPR044492">
    <property type="entry name" value="P_typ_ATPase_HD_dom"/>
</dbReference>
<dbReference type="SUPFAM" id="SSF81665">
    <property type="entry name" value="Calcium ATPase, transmembrane domain M"/>
    <property type="match status" value="1"/>
</dbReference>
<evidence type="ECO:0000256" key="9">
    <source>
        <dbReference type="ARBA" id="ARBA00023136"/>
    </source>
</evidence>
<sequence length="1080" mass="117463">MTPESPTSDLKRVEFTAMPLTPKAVGSTRGGDDDRYLEAYVEVEGLSAHRPRSRIYPTNLEQSQGLTSANVDEARKVCGFNRLSPPKTVPDYILFLQQFLDMFMILLTVAGLLSLIAYFIDTSTSLNLYLSLVLFAIVIATCTITFLQARSTSKVMESFKNMLPQQCTVVRDGTSQTIPAEELVVGDLVWVRNGDKVPADLRILLCNSLKVENSSLTGESELINITSNAQESSVAHLECKNIVFNGSLCFDGSALGLVLTIGDKTVIGRIAELATSTTTRETNMQREVKAFVRFISVLAVVMAGTLFAIGVVRKGGDDVLSTFVNGFLVIIVANVPQGLPATVTSLLTVTATRMAARDVFVKRLDCVETMGTISLIATDKTGTLTRNVMTVTDTWAGCEFAAQPSGDRVVIELDDKTDYLTGMTPKAVLVRGAALCNRAAPDTAASESTKANTDALIDGSDEKMLGSIRPSGVRSSFSISRLSFQSHASARQQPKVLAKRQYTGNPSDIALLRFADVNYPSDITRDEYPLIFEIPFNSTNKWQLVIVPVPNEKHSLRRFDVFMKGAPEVIIKRCSTILAPNGDELPLTESLVNEFSQAYELFGRKGRRVLALATRRFDSPDTTFSAEEGNFPAENLCFVGMVAIMDPPREDVPDAIAKCKDAGIKVFMVTGDHPLTARAIATEIGLLDDPHNVLELLAPPASGTTTLPDDVYTYDSAVVHGGVINSLSDDDLKAILRLKSVVFARTTPQHKLQIVQASQELGECVGVTGDGVNDAPALKQADVGVAMGINGSDVARQAADIILMDDNFSSIVRGVEQGRVIFDNLKKTIAYTLTHLWPEIMPVAINLALGMPAGMTSLQILSIDLGTELGPAISIAYEGAENDIMSRPPRNLQKDRLMSKSLLIYAYAVAGTINAGGCLLAYGTVFWRNGISFSDLYMSADDYWTSDAEVFCNSNGECFDEAEQTHLLKQACGSWYIALIVCQFFHIWMAKTRRASVIKVSPFKNTVTIYGATIEILIVVLVVYVPGFQSFFGTASADYVPWLIGCGTGAITCLYSEAIKAIARREIPGEERCLARWLAW</sequence>
<feature type="transmembrane region" description="Helical" evidence="11">
    <location>
        <begin position="290"/>
        <end position="311"/>
    </location>
</feature>
<comment type="similarity">
    <text evidence="10">Belongs to the cation transport ATPase (P-type) (TC 3.A.3) family.</text>
</comment>
<feature type="transmembrane region" description="Helical" evidence="11">
    <location>
        <begin position="126"/>
        <end position="147"/>
    </location>
</feature>
<keyword evidence="14" id="KW-1185">Reference proteome</keyword>
<keyword evidence="9 11" id="KW-0472">Membrane</keyword>
<evidence type="ECO:0000256" key="11">
    <source>
        <dbReference type="SAM" id="Phobius"/>
    </source>
</evidence>
<evidence type="ECO:0000256" key="2">
    <source>
        <dbReference type="ARBA" id="ARBA00022475"/>
    </source>
</evidence>
<feature type="transmembrane region" description="Helical" evidence="11">
    <location>
        <begin position="902"/>
        <end position="927"/>
    </location>
</feature>
<dbReference type="GO" id="GO:0005886">
    <property type="term" value="C:plasma membrane"/>
    <property type="evidence" value="ECO:0007669"/>
    <property type="project" value="UniProtKB-SubCell"/>
</dbReference>
<dbReference type="FunFam" id="3.40.50.1000:FF:000083">
    <property type="entry name" value="Sodium/potassium-transporting ATPase subunit alpha"/>
    <property type="match status" value="1"/>
</dbReference>
<dbReference type="PRINTS" id="PR00119">
    <property type="entry name" value="CATATPASE"/>
</dbReference>
<dbReference type="Gene3D" id="2.70.150.10">
    <property type="entry name" value="Calcium-transporting ATPase, cytoplasmic transduction domain A"/>
    <property type="match status" value="1"/>
</dbReference>
<dbReference type="GO" id="GO:0036376">
    <property type="term" value="P:sodium ion export across plasma membrane"/>
    <property type="evidence" value="ECO:0007669"/>
    <property type="project" value="TreeGrafter"/>
</dbReference>
<dbReference type="InterPro" id="IPR004014">
    <property type="entry name" value="ATPase_P-typ_cation-transptr_N"/>
</dbReference>
<dbReference type="PANTHER" id="PTHR43294:SF21">
    <property type="entry name" value="CATION TRANSPORTING ATPASE"/>
    <property type="match status" value="1"/>
</dbReference>
<dbReference type="OrthoDB" id="3352408at2759"/>
<evidence type="ECO:0000313" key="14">
    <source>
        <dbReference type="Proteomes" id="UP001165121"/>
    </source>
</evidence>
<feature type="transmembrane region" description="Helical" evidence="11">
    <location>
        <begin position="1009"/>
        <end position="1027"/>
    </location>
</feature>
<dbReference type="SMART" id="SM00831">
    <property type="entry name" value="Cation_ATPase_N"/>
    <property type="match status" value="1"/>
</dbReference>
<dbReference type="InterPro" id="IPR006068">
    <property type="entry name" value="ATPase_P-typ_cation-transptr_C"/>
</dbReference>
<protein>
    <submittedName>
        <fullName evidence="13">Unnamed protein product</fullName>
    </submittedName>
</protein>
<dbReference type="InterPro" id="IPR050510">
    <property type="entry name" value="Cation_transp_ATPase_P-type"/>
</dbReference>
<gene>
    <name evidence="13" type="ORF">Pfra01_000464600</name>
</gene>